<sequence length="60" mass="6926">MPSTCSNLIRRKTRGMPPPDETQERRIRSWACTSTNTLICISTGFSRKTQPNLSFMIFFN</sequence>
<protein>
    <submittedName>
        <fullName evidence="1">Uncharacterized protein</fullName>
    </submittedName>
</protein>
<gene>
    <name evidence="1" type="ORF">CSKR_113226</name>
</gene>
<dbReference type="EMBL" id="NIRI02000056">
    <property type="protein sequence ID" value="KAG5445738.1"/>
    <property type="molecule type" value="Genomic_DNA"/>
</dbReference>
<reference evidence="1 2" key="1">
    <citation type="journal article" date="2018" name="Biotechnol. Adv.">
        <title>Improved genomic resources and new bioinformatic workflow for the carcinogenic parasite Clonorchis sinensis: Biotechnological implications.</title>
        <authorList>
            <person name="Wang D."/>
            <person name="Korhonen P.K."/>
            <person name="Gasser R.B."/>
            <person name="Young N.D."/>
        </authorList>
    </citation>
    <scope>NUCLEOTIDE SEQUENCE [LARGE SCALE GENOMIC DNA]</scope>
    <source>
        <strain evidence="1">Cs-k2</strain>
    </source>
</reference>
<proteinExistence type="predicted"/>
<keyword evidence="2" id="KW-1185">Reference proteome</keyword>
<comment type="caution">
    <text evidence="1">The sequence shown here is derived from an EMBL/GenBank/DDBJ whole genome shotgun (WGS) entry which is preliminary data.</text>
</comment>
<dbReference type="Proteomes" id="UP000286415">
    <property type="component" value="Unassembled WGS sequence"/>
</dbReference>
<dbReference type="AlphaFoldDB" id="A0A419PWR1"/>
<evidence type="ECO:0000313" key="1">
    <source>
        <dbReference type="EMBL" id="KAG5445738.1"/>
    </source>
</evidence>
<organism evidence="1 2">
    <name type="scientific">Clonorchis sinensis</name>
    <name type="common">Chinese liver fluke</name>
    <dbReference type="NCBI Taxonomy" id="79923"/>
    <lineage>
        <taxon>Eukaryota</taxon>
        <taxon>Metazoa</taxon>
        <taxon>Spiralia</taxon>
        <taxon>Lophotrochozoa</taxon>
        <taxon>Platyhelminthes</taxon>
        <taxon>Trematoda</taxon>
        <taxon>Digenea</taxon>
        <taxon>Opisthorchiida</taxon>
        <taxon>Opisthorchiata</taxon>
        <taxon>Opisthorchiidae</taxon>
        <taxon>Clonorchis</taxon>
    </lineage>
</organism>
<dbReference type="InParanoid" id="A0A419PWR1"/>
<name>A0A419PWR1_CLOSI</name>
<reference evidence="1 2" key="2">
    <citation type="journal article" date="2021" name="Genomics">
        <title>High-quality reference genome for Clonorchis sinensis.</title>
        <authorList>
            <person name="Young N.D."/>
            <person name="Stroehlein A.J."/>
            <person name="Kinkar L."/>
            <person name="Wang T."/>
            <person name="Sohn W.M."/>
            <person name="Chang B.C.H."/>
            <person name="Kaur P."/>
            <person name="Weisz D."/>
            <person name="Dudchenko O."/>
            <person name="Aiden E.L."/>
            <person name="Korhonen P.K."/>
            <person name="Gasser R.B."/>
        </authorList>
    </citation>
    <scope>NUCLEOTIDE SEQUENCE [LARGE SCALE GENOMIC DNA]</scope>
    <source>
        <strain evidence="1">Cs-k2</strain>
    </source>
</reference>
<evidence type="ECO:0000313" key="2">
    <source>
        <dbReference type="Proteomes" id="UP000286415"/>
    </source>
</evidence>
<accession>A0A419PWR1</accession>